<sequence>MFLRRTTPIGWAVAALLLSTASQADEAFEQSLSITPFAQVSTVQQDRVKGAEYQFIIGSIRRINNQLRAEREVRASGELLRATWQLNDGYAPDEAFRDALQQLTEQPHTLLYACEGRECGSSSLWANQVFGNAQLYGPEEDQRYLALRLDGEAQQFIALYSITRGNKRSYLHMDQFSPSPVVTQALYPTPTTLLKVLKREGQLLLPTLDLQHPEAAPTAEWVRLLVRMLRTDSLLRVSIDGADAPALVQALKEGGIRDQRLSVGEPQPEQGVRITRIR</sequence>
<dbReference type="OrthoDB" id="5741786at2"/>
<proteinExistence type="predicted"/>
<evidence type="ECO:0000313" key="2">
    <source>
        <dbReference type="EMBL" id="SDR93006.1"/>
    </source>
</evidence>
<evidence type="ECO:0000256" key="1">
    <source>
        <dbReference type="SAM" id="SignalP"/>
    </source>
</evidence>
<accession>A0A1H1N1Z8</accession>
<protein>
    <recommendedName>
        <fullName evidence="4">DUF4892 domain-containing protein</fullName>
    </recommendedName>
</protein>
<keyword evidence="1" id="KW-0732">Signal</keyword>
<evidence type="ECO:0008006" key="4">
    <source>
        <dbReference type="Google" id="ProtNLM"/>
    </source>
</evidence>
<dbReference type="EMBL" id="LT629763">
    <property type="protein sequence ID" value="SDR93006.1"/>
    <property type="molecule type" value="Genomic_DNA"/>
</dbReference>
<reference evidence="3" key="1">
    <citation type="submission" date="2016-10" db="EMBL/GenBank/DDBJ databases">
        <authorList>
            <person name="Varghese N."/>
            <person name="Submissions S."/>
        </authorList>
    </citation>
    <scope>NUCLEOTIDE SEQUENCE [LARGE SCALE GENOMIC DNA]</scope>
    <source>
        <strain evidence="3">JCM 14963</strain>
    </source>
</reference>
<feature type="signal peptide" evidence="1">
    <location>
        <begin position="1"/>
        <end position="24"/>
    </location>
</feature>
<gene>
    <name evidence="2" type="ORF">SAMN05216271_0760</name>
</gene>
<dbReference type="Pfam" id="PF16234">
    <property type="entry name" value="DUF4892"/>
    <property type="match status" value="1"/>
</dbReference>
<feature type="chain" id="PRO_5009255040" description="DUF4892 domain-containing protein" evidence="1">
    <location>
        <begin position="25"/>
        <end position="278"/>
    </location>
</feature>
<organism evidence="2 3">
    <name type="scientific">Halopseudomonas sabulinigri</name>
    <dbReference type="NCBI Taxonomy" id="472181"/>
    <lineage>
        <taxon>Bacteria</taxon>
        <taxon>Pseudomonadati</taxon>
        <taxon>Pseudomonadota</taxon>
        <taxon>Gammaproteobacteria</taxon>
        <taxon>Pseudomonadales</taxon>
        <taxon>Pseudomonadaceae</taxon>
        <taxon>Halopseudomonas</taxon>
    </lineage>
</organism>
<name>A0A1H1N1Z8_9GAMM</name>
<evidence type="ECO:0000313" key="3">
    <source>
        <dbReference type="Proteomes" id="UP000243413"/>
    </source>
</evidence>
<dbReference type="STRING" id="472181.SAMN05216271_0760"/>
<dbReference type="Proteomes" id="UP000243413">
    <property type="component" value="Chromosome I"/>
</dbReference>
<dbReference type="AlphaFoldDB" id="A0A1H1N1Z8"/>
<dbReference type="InterPro" id="IPR032608">
    <property type="entry name" value="DUF4892"/>
</dbReference>
<dbReference type="RefSeq" id="WP_157719293.1">
    <property type="nucleotide sequence ID" value="NZ_LT629763.1"/>
</dbReference>